<dbReference type="SUPFAM" id="SSF69593">
    <property type="entry name" value="Glycerol-3-phosphate (1)-acyltransferase"/>
    <property type="match status" value="1"/>
</dbReference>
<dbReference type="Proteomes" id="UP000606193">
    <property type="component" value="Unassembled WGS sequence"/>
</dbReference>
<dbReference type="SMART" id="SM00563">
    <property type="entry name" value="PlsC"/>
    <property type="match status" value="1"/>
</dbReference>
<name>A0ABR7N1B7_9FIRM</name>
<evidence type="ECO:0000256" key="1">
    <source>
        <dbReference type="ARBA" id="ARBA00022679"/>
    </source>
</evidence>
<evidence type="ECO:0000313" key="5">
    <source>
        <dbReference type="Proteomes" id="UP000606193"/>
    </source>
</evidence>
<dbReference type="GO" id="GO:0016746">
    <property type="term" value="F:acyltransferase activity"/>
    <property type="evidence" value="ECO:0007669"/>
    <property type="project" value="UniProtKB-KW"/>
</dbReference>
<keyword evidence="1" id="KW-0808">Transferase</keyword>
<protein>
    <submittedName>
        <fullName evidence="4">1-acyl-sn-glycerol-3-phosphate acyltransferase</fullName>
    </submittedName>
</protein>
<evidence type="ECO:0000259" key="3">
    <source>
        <dbReference type="SMART" id="SM00563"/>
    </source>
</evidence>
<dbReference type="PANTHER" id="PTHR10434">
    <property type="entry name" value="1-ACYL-SN-GLYCEROL-3-PHOSPHATE ACYLTRANSFERASE"/>
    <property type="match status" value="1"/>
</dbReference>
<organism evidence="4 5">
    <name type="scientific">Jutongia huaianensis</name>
    <dbReference type="NCBI Taxonomy" id="2763668"/>
    <lineage>
        <taxon>Bacteria</taxon>
        <taxon>Bacillati</taxon>
        <taxon>Bacillota</taxon>
        <taxon>Clostridia</taxon>
        <taxon>Lachnospirales</taxon>
        <taxon>Lachnospiraceae</taxon>
        <taxon>Jutongia</taxon>
    </lineage>
</organism>
<dbReference type="InterPro" id="IPR002123">
    <property type="entry name" value="Plipid/glycerol_acylTrfase"/>
</dbReference>
<evidence type="ECO:0000256" key="2">
    <source>
        <dbReference type="ARBA" id="ARBA00023315"/>
    </source>
</evidence>
<comment type="caution">
    <text evidence="4">The sequence shown here is derived from an EMBL/GenBank/DDBJ whole genome shotgun (WGS) entry which is preliminary data.</text>
</comment>
<sequence length="246" mass="28603">MLRFVYVLIRNLHRAWMIPQAGYYAARDRKYSEEFRYQYDLKMIRQMMKTARISTSVYGRENLPSQGGYVMFPNHQGKYDALGIMYGHPLPCSVVMDDARSHMPLVSQFIDLVKGKRIKLHDIRQAAKIIQEVSAETAQGRKFIIFPAGGYKHRNGNQVDPFKPGTFKSAMKSKVPIVPVALVDSWKVYDLNSLRHVHTQVYFLKPLYYEDYKGMKSVEVCDHVYRRVCKAVRLGERNMPEQAVRC</sequence>
<dbReference type="PANTHER" id="PTHR10434:SF66">
    <property type="entry name" value="PHOSPHOLIPID_GLYCEROL ACYLTRANSFERASE DOMAIN-CONTAINING PROTEIN"/>
    <property type="match status" value="1"/>
</dbReference>
<keyword evidence="5" id="KW-1185">Reference proteome</keyword>
<feature type="domain" description="Phospholipid/glycerol acyltransferase" evidence="3">
    <location>
        <begin position="69"/>
        <end position="185"/>
    </location>
</feature>
<gene>
    <name evidence="4" type="ORF">H8704_04025</name>
</gene>
<reference evidence="4 5" key="1">
    <citation type="submission" date="2020-08" db="EMBL/GenBank/DDBJ databases">
        <title>Genome public.</title>
        <authorList>
            <person name="Liu C."/>
            <person name="Sun Q."/>
        </authorList>
    </citation>
    <scope>NUCLEOTIDE SEQUENCE [LARGE SCALE GENOMIC DNA]</scope>
    <source>
        <strain evidence="4 5">NSJ-37</strain>
    </source>
</reference>
<keyword evidence="2 4" id="KW-0012">Acyltransferase</keyword>
<dbReference type="RefSeq" id="WP_118678546.1">
    <property type="nucleotide sequence ID" value="NZ_JACRSX010000003.1"/>
</dbReference>
<proteinExistence type="predicted"/>
<dbReference type="EMBL" id="JACRSX010000003">
    <property type="protein sequence ID" value="MBC8561803.1"/>
    <property type="molecule type" value="Genomic_DNA"/>
</dbReference>
<dbReference type="CDD" id="cd07989">
    <property type="entry name" value="LPLAT_AGPAT-like"/>
    <property type="match status" value="1"/>
</dbReference>
<accession>A0ABR7N1B7</accession>
<evidence type="ECO:0000313" key="4">
    <source>
        <dbReference type="EMBL" id="MBC8561803.1"/>
    </source>
</evidence>
<dbReference type="Pfam" id="PF01553">
    <property type="entry name" value="Acyltransferase"/>
    <property type="match status" value="1"/>
</dbReference>